<organism evidence="12 13">
    <name type="scientific">Hydrococcus rivularis NIES-593</name>
    <dbReference type="NCBI Taxonomy" id="1921803"/>
    <lineage>
        <taxon>Bacteria</taxon>
        <taxon>Bacillati</taxon>
        <taxon>Cyanobacteriota</taxon>
        <taxon>Cyanophyceae</taxon>
        <taxon>Pleurocapsales</taxon>
        <taxon>Hydrococcaceae</taxon>
        <taxon>Hydrococcus</taxon>
    </lineage>
</organism>
<dbReference type="Gene3D" id="3.40.50.2300">
    <property type="match status" value="2"/>
</dbReference>
<feature type="domain" description="Histidine kinase" evidence="10">
    <location>
        <begin position="155"/>
        <end position="387"/>
    </location>
</feature>
<keyword evidence="6" id="KW-0902">Two-component regulatory system</keyword>
<feature type="domain" description="Response regulatory" evidence="11">
    <location>
        <begin position="411"/>
        <end position="529"/>
    </location>
</feature>
<keyword evidence="9" id="KW-0175">Coiled coil</keyword>
<dbReference type="Pfam" id="PF00072">
    <property type="entry name" value="Response_reg"/>
    <property type="match status" value="2"/>
</dbReference>
<dbReference type="PANTHER" id="PTHR43547:SF2">
    <property type="entry name" value="HYBRID SIGNAL TRANSDUCTION HISTIDINE KINASE C"/>
    <property type="match status" value="1"/>
</dbReference>
<dbReference type="OrthoDB" id="5555607at2"/>
<name>A0A1U7HMJ4_9CYAN</name>
<evidence type="ECO:0000256" key="2">
    <source>
        <dbReference type="ARBA" id="ARBA00006402"/>
    </source>
</evidence>
<comment type="similarity">
    <text evidence="2">In the N-terminal section; belongs to the phytochrome family.</text>
</comment>
<dbReference type="InterPro" id="IPR003594">
    <property type="entry name" value="HATPase_dom"/>
</dbReference>
<evidence type="ECO:0000256" key="1">
    <source>
        <dbReference type="ARBA" id="ARBA00000085"/>
    </source>
</evidence>
<evidence type="ECO:0000256" key="5">
    <source>
        <dbReference type="ARBA" id="ARBA00022777"/>
    </source>
</evidence>
<dbReference type="InterPro" id="IPR003661">
    <property type="entry name" value="HisK_dim/P_dom"/>
</dbReference>
<gene>
    <name evidence="12" type="ORF">NIES593_06245</name>
</gene>
<dbReference type="Proteomes" id="UP000186868">
    <property type="component" value="Unassembled WGS sequence"/>
</dbReference>
<dbReference type="Pfam" id="PF02518">
    <property type="entry name" value="HATPase_c"/>
    <property type="match status" value="1"/>
</dbReference>
<evidence type="ECO:0000256" key="3">
    <source>
        <dbReference type="ARBA" id="ARBA00012438"/>
    </source>
</evidence>
<dbReference type="PANTHER" id="PTHR43547">
    <property type="entry name" value="TWO-COMPONENT HISTIDINE KINASE"/>
    <property type="match status" value="1"/>
</dbReference>
<sequence>MTLRFLLLEDSVLDMELIHALLTEGGIACELVRVQTRSEFETALAQHSYDSILSDYALPSFDGISALEIAQQLSPETPFIFVTATMGEEVAIETLKKGATDYVLKQRLERLVPSVKRALREAEERRARQQAEAELRQQKEELERVNRIKDEFIAILSHELRSPLNAILGWAQLLQTQKLDPANVDRAIETIARNAKLQTQLIEDLLDISRIIRGKIVLESRPINLAAVIAAAIDTVRLSAQAKAIELRFEYQQDETPTPLLVLGDPSRLQQIVWNLLTNAIKFTPDGGRVEVKLETGGRGRHLIQNSKPYAQITVTDTGKGISADFLPYIFDSFRQADGSTTRRFGGLGLGLAIVRHLVELHGGTISASSPGEEKGATFRIELPLLIAETSQNSTPDTPNPETSSPLANLRILVVDDDRDSSEFIAFLLEQSGAIATVAASVQSALQVFSSFHPDVLLSDIGMPEENGYSLIRKIRLLSPEQGGQIPAIALTAYARDQDRDEAIAAGFQLHLAKPVAPHDLIAAIKKVLDS</sequence>
<dbReference type="PROSITE" id="PS50110">
    <property type="entry name" value="RESPONSE_REGULATORY"/>
    <property type="match status" value="2"/>
</dbReference>
<dbReference type="InterPro" id="IPR004358">
    <property type="entry name" value="Sig_transdc_His_kin-like_C"/>
</dbReference>
<dbReference type="STRING" id="1921803.NIES593_06245"/>
<dbReference type="SMART" id="SM00387">
    <property type="entry name" value="HATPase_c"/>
    <property type="match status" value="1"/>
</dbReference>
<dbReference type="EC" id="2.7.13.3" evidence="3"/>
<keyword evidence="5 12" id="KW-0418">Kinase</keyword>
<dbReference type="PROSITE" id="PS50109">
    <property type="entry name" value="HIS_KIN"/>
    <property type="match status" value="1"/>
</dbReference>
<dbReference type="RefSeq" id="WP_073598759.1">
    <property type="nucleotide sequence ID" value="NZ_MRCB01000005.1"/>
</dbReference>
<dbReference type="FunFam" id="3.30.565.10:FF:000010">
    <property type="entry name" value="Sensor histidine kinase RcsC"/>
    <property type="match status" value="1"/>
</dbReference>
<accession>A0A1U7HMJ4</accession>
<dbReference type="InterPro" id="IPR036890">
    <property type="entry name" value="HATPase_C_sf"/>
</dbReference>
<comment type="caution">
    <text evidence="12">The sequence shown here is derived from an EMBL/GenBank/DDBJ whole genome shotgun (WGS) entry which is preliminary data.</text>
</comment>
<evidence type="ECO:0000256" key="7">
    <source>
        <dbReference type="ARBA" id="ARBA00074306"/>
    </source>
</evidence>
<dbReference type="CDD" id="cd17580">
    <property type="entry name" value="REC_2_DhkD-like"/>
    <property type="match status" value="1"/>
</dbReference>
<dbReference type="SMART" id="SM00388">
    <property type="entry name" value="HisKA"/>
    <property type="match status" value="1"/>
</dbReference>
<proteinExistence type="inferred from homology"/>
<dbReference type="SUPFAM" id="SSF52172">
    <property type="entry name" value="CheY-like"/>
    <property type="match status" value="2"/>
</dbReference>
<dbReference type="Gene3D" id="1.10.287.130">
    <property type="match status" value="1"/>
</dbReference>
<dbReference type="Pfam" id="PF00512">
    <property type="entry name" value="HisKA"/>
    <property type="match status" value="1"/>
</dbReference>
<dbReference type="PRINTS" id="PR00344">
    <property type="entry name" value="BCTRLSENSOR"/>
</dbReference>
<protein>
    <recommendedName>
        <fullName evidence="7">Circadian input-output histidine kinase CikA</fullName>
        <ecNumber evidence="3">2.7.13.3</ecNumber>
    </recommendedName>
</protein>
<evidence type="ECO:0000256" key="4">
    <source>
        <dbReference type="ARBA" id="ARBA00022553"/>
    </source>
</evidence>
<dbReference type="InterPro" id="IPR005467">
    <property type="entry name" value="His_kinase_dom"/>
</dbReference>
<keyword evidence="4 8" id="KW-0597">Phosphoprotein</keyword>
<feature type="modified residue" description="4-aspartylphosphate" evidence="8">
    <location>
        <position position="55"/>
    </location>
</feature>
<evidence type="ECO:0000313" key="12">
    <source>
        <dbReference type="EMBL" id="OKH24813.1"/>
    </source>
</evidence>
<dbReference type="EMBL" id="MRCB01000005">
    <property type="protein sequence ID" value="OKH24813.1"/>
    <property type="molecule type" value="Genomic_DNA"/>
</dbReference>
<feature type="domain" description="Response regulatory" evidence="11">
    <location>
        <begin position="4"/>
        <end position="120"/>
    </location>
</feature>
<evidence type="ECO:0000256" key="9">
    <source>
        <dbReference type="SAM" id="Coils"/>
    </source>
</evidence>
<feature type="coiled-coil region" evidence="9">
    <location>
        <begin position="105"/>
        <end position="148"/>
    </location>
</feature>
<dbReference type="SUPFAM" id="SSF55874">
    <property type="entry name" value="ATPase domain of HSP90 chaperone/DNA topoisomerase II/histidine kinase"/>
    <property type="match status" value="1"/>
</dbReference>
<dbReference type="CDD" id="cd16922">
    <property type="entry name" value="HATPase_EvgS-ArcB-TorS-like"/>
    <property type="match status" value="1"/>
</dbReference>
<dbReference type="InterPro" id="IPR011006">
    <property type="entry name" value="CheY-like_superfamily"/>
</dbReference>
<dbReference type="GO" id="GO:0000155">
    <property type="term" value="F:phosphorelay sensor kinase activity"/>
    <property type="evidence" value="ECO:0007669"/>
    <property type="project" value="InterPro"/>
</dbReference>
<keyword evidence="13" id="KW-1185">Reference proteome</keyword>
<comment type="catalytic activity">
    <reaction evidence="1">
        <text>ATP + protein L-histidine = ADP + protein N-phospho-L-histidine.</text>
        <dbReference type="EC" id="2.7.13.3"/>
    </reaction>
</comment>
<dbReference type="AlphaFoldDB" id="A0A1U7HMJ4"/>
<feature type="modified residue" description="4-aspartylphosphate" evidence="8">
    <location>
        <position position="460"/>
    </location>
</feature>
<dbReference type="CDD" id="cd00156">
    <property type="entry name" value="REC"/>
    <property type="match status" value="1"/>
</dbReference>
<dbReference type="CDD" id="cd00082">
    <property type="entry name" value="HisKA"/>
    <property type="match status" value="1"/>
</dbReference>
<evidence type="ECO:0000256" key="8">
    <source>
        <dbReference type="PROSITE-ProRule" id="PRU00169"/>
    </source>
</evidence>
<reference evidence="12 13" key="1">
    <citation type="submission" date="2016-11" db="EMBL/GenBank/DDBJ databases">
        <title>Draft Genome Sequences of Nine Cyanobacterial Strains from Diverse Habitats.</title>
        <authorList>
            <person name="Zhu T."/>
            <person name="Hou S."/>
            <person name="Lu X."/>
            <person name="Hess W.R."/>
        </authorList>
    </citation>
    <scope>NUCLEOTIDE SEQUENCE [LARGE SCALE GENOMIC DNA]</scope>
    <source>
        <strain evidence="12 13">NIES-593</strain>
    </source>
</reference>
<evidence type="ECO:0000259" key="10">
    <source>
        <dbReference type="PROSITE" id="PS50109"/>
    </source>
</evidence>
<evidence type="ECO:0000313" key="13">
    <source>
        <dbReference type="Proteomes" id="UP000186868"/>
    </source>
</evidence>
<evidence type="ECO:0000256" key="6">
    <source>
        <dbReference type="ARBA" id="ARBA00023012"/>
    </source>
</evidence>
<dbReference type="InterPro" id="IPR001789">
    <property type="entry name" value="Sig_transdc_resp-reg_receiver"/>
</dbReference>
<keyword evidence="5 12" id="KW-0808">Transferase</keyword>
<dbReference type="SMART" id="SM00448">
    <property type="entry name" value="REC"/>
    <property type="match status" value="2"/>
</dbReference>
<dbReference type="Gene3D" id="3.30.565.10">
    <property type="entry name" value="Histidine kinase-like ATPase, C-terminal domain"/>
    <property type="match status" value="1"/>
</dbReference>
<evidence type="ECO:0000259" key="11">
    <source>
        <dbReference type="PROSITE" id="PS50110"/>
    </source>
</evidence>